<dbReference type="Pfam" id="PF03874">
    <property type="entry name" value="RNA_pol_Rpb4"/>
    <property type="match status" value="1"/>
</dbReference>
<evidence type="ECO:0000256" key="2">
    <source>
        <dbReference type="ARBA" id="ARBA00023242"/>
    </source>
</evidence>
<accession>A0A7S1FNP2</accession>
<dbReference type="GO" id="GO:0000166">
    <property type="term" value="F:nucleotide binding"/>
    <property type="evidence" value="ECO:0007669"/>
    <property type="project" value="InterPro"/>
</dbReference>
<dbReference type="GO" id="GO:0006352">
    <property type="term" value="P:DNA-templated transcription initiation"/>
    <property type="evidence" value="ECO:0007669"/>
    <property type="project" value="InterPro"/>
</dbReference>
<dbReference type="InterPro" id="IPR005574">
    <property type="entry name" value="Rpb4/RPC9"/>
</dbReference>
<keyword evidence="2" id="KW-0539">Nucleus</keyword>
<feature type="compositionally biased region" description="Gly residues" evidence="3">
    <location>
        <begin position="27"/>
        <end position="56"/>
    </location>
</feature>
<dbReference type="AlphaFoldDB" id="A0A7S1FNP2"/>
<organism evidence="4">
    <name type="scientific">Corethron hystrix</name>
    <dbReference type="NCBI Taxonomy" id="216773"/>
    <lineage>
        <taxon>Eukaryota</taxon>
        <taxon>Sar</taxon>
        <taxon>Stramenopiles</taxon>
        <taxon>Ochrophyta</taxon>
        <taxon>Bacillariophyta</taxon>
        <taxon>Coscinodiscophyceae</taxon>
        <taxon>Corethrophycidae</taxon>
        <taxon>Corethrales</taxon>
        <taxon>Corethraceae</taxon>
        <taxon>Corethron</taxon>
    </lineage>
</organism>
<protein>
    <recommendedName>
        <fullName evidence="5">RNA polymerase Rpb4/RPC9 core domain-containing protein</fullName>
    </recommendedName>
</protein>
<evidence type="ECO:0008006" key="5">
    <source>
        <dbReference type="Google" id="ProtNLM"/>
    </source>
</evidence>
<evidence type="ECO:0000256" key="1">
    <source>
        <dbReference type="ARBA" id="ARBA00004123"/>
    </source>
</evidence>
<proteinExistence type="predicted"/>
<gene>
    <name evidence="4" type="ORF">CHYS00102_LOCUS5028</name>
</gene>
<dbReference type="PANTHER" id="PTHR21297">
    <property type="entry name" value="DNA-DIRECTED RNA POLYMERASE II"/>
    <property type="match status" value="1"/>
</dbReference>
<feature type="region of interest" description="Disordered" evidence="3">
    <location>
        <begin position="1"/>
        <end position="56"/>
    </location>
</feature>
<reference evidence="4" key="1">
    <citation type="submission" date="2021-01" db="EMBL/GenBank/DDBJ databases">
        <authorList>
            <person name="Corre E."/>
            <person name="Pelletier E."/>
            <person name="Niang G."/>
            <person name="Scheremetjew M."/>
            <person name="Finn R."/>
            <person name="Kale V."/>
            <person name="Holt S."/>
            <person name="Cochrane G."/>
            <person name="Meng A."/>
            <person name="Brown T."/>
            <person name="Cohen L."/>
        </authorList>
    </citation>
    <scope>NUCLEOTIDE SEQUENCE</scope>
    <source>
        <strain evidence="4">308</strain>
    </source>
</reference>
<evidence type="ECO:0000313" key="4">
    <source>
        <dbReference type="EMBL" id="CAD8877844.1"/>
    </source>
</evidence>
<name>A0A7S1FNP2_9STRA</name>
<dbReference type="InterPro" id="IPR010997">
    <property type="entry name" value="HRDC-like_sf"/>
</dbReference>
<dbReference type="EMBL" id="HBFR01006966">
    <property type="protein sequence ID" value="CAD8877844.1"/>
    <property type="molecule type" value="Transcribed_RNA"/>
</dbReference>
<dbReference type="GO" id="GO:0030880">
    <property type="term" value="C:RNA polymerase complex"/>
    <property type="evidence" value="ECO:0007669"/>
    <property type="project" value="InterPro"/>
</dbReference>
<dbReference type="InterPro" id="IPR045222">
    <property type="entry name" value="Rpb4-like"/>
</dbReference>
<dbReference type="InterPro" id="IPR038324">
    <property type="entry name" value="Rpb4/RPC9_sf"/>
</dbReference>
<comment type="subcellular location">
    <subcellularLocation>
        <location evidence="1">Nucleus</location>
    </subcellularLocation>
</comment>
<dbReference type="GO" id="GO:0005634">
    <property type="term" value="C:nucleus"/>
    <property type="evidence" value="ECO:0007669"/>
    <property type="project" value="UniProtKB-SubCell"/>
</dbReference>
<sequence>MGDKYDTAGGTDGEAMMPPSENAVPGSAGGGGTGGGGGGGGDFHGHENGGSAGGGSANSITVAATAPENTAELSFGPAFGDMQILSNAGVALYLRASAGSAADRDEELHEVYRKTQDYVNRFNTMNNPEKDQQELVDELDNLTDALTTYRKETDEGVELLLHSFEVSSLMNLMATDTTAEEALALIPSLSRFPEAAIDEILELIRGTMIRIGPRIVS</sequence>
<dbReference type="Gene3D" id="1.20.1250.40">
    <property type="match status" value="1"/>
</dbReference>
<evidence type="ECO:0000256" key="3">
    <source>
        <dbReference type="SAM" id="MobiDB-lite"/>
    </source>
</evidence>
<dbReference type="SUPFAM" id="SSF47819">
    <property type="entry name" value="HRDC-like"/>
    <property type="match status" value="1"/>
</dbReference>